<gene>
    <name evidence="2" type="ORF">PCC79_13240</name>
</gene>
<feature type="compositionally biased region" description="Basic and acidic residues" evidence="1">
    <location>
        <begin position="13"/>
        <end position="32"/>
    </location>
</feature>
<dbReference type="EMBL" id="CP115965">
    <property type="protein sequence ID" value="WZW97852.1"/>
    <property type="molecule type" value="Genomic_DNA"/>
</dbReference>
<feature type="compositionally biased region" description="Polar residues" evidence="1">
    <location>
        <begin position="46"/>
        <end position="61"/>
    </location>
</feature>
<dbReference type="RefSeq" id="WP_232548424.1">
    <property type="nucleotide sequence ID" value="NZ_CP115965.1"/>
</dbReference>
<accession>A0ABZ3C4Y3</accession>
<evidence type="ECO:0000313" key="2">
    <source>
        <dbReference type="EMBL" id="WZW97852.1"/>
    </source>
</evidence>
<feature type="region of interest" description="Disordered" evidence="1">
    <location>
        <begin position="1"/>
        <end position="72"/>
    </location>
</feature>
<organism evidence="2 3">
    <name type="scientific">Propioniciclava soli</name>
    <dbReference type="NCBI Taxonomy" id="2775081"/>
    <lineage>
        <taxon>Bacteria</taxon>
        <taxon>Bacillati</taxon>
        <taxon>Actinomycetota</taxon>
        <taxon>Actinomycetes</taxon>
        <taxon>Propionibacteriales</taxon>
        <taxon>Propionibacteriaceae</taxon>
        <taxon>Propioniciclava</taxon>
    </lineage>
</organism>
<proteinExistence type="predicted"/>
<reference evidence="2 3" key="1">
    <citation type="journal article" date="2023" name="Environ Microbiome">
        <title>A coral-associated actinobacterium mitigates coral bleaching under heat stress.</title>
        <authorList>
            <person name="Li J."/>
            <person name="Zou Y."/>
            <person name="Li Q."/>
            <person name="Zhang J."/>
            <person name="Bourne D.G."/>
            <person name="Lyu Y."/>
            <person name="Liu C."/>
            <person name="Zhang S."/>
        </authorList>
    </citation>
    <scope>NUCLEOTIDE SEQUENCE [LARGE SCALE GENOMIC DNA]</scope>
    <source>
        <strain evidence="2 3">SCSIO 13291</strain>
    </source>
</reference>
<keyword evidence="3" id="KW-1185">Reference proteome</keyword>
<protein>
    <submittedName>
        <fullName evidence="2">Uncharacterized protein</fullName>
    </submittedName>
</protein>
<name>A0ABZ3C4Y3_9ACTN</name>
<sequence length="72" mass="7598">MTDHPHQAGSPDDLNRDAEFAQRTPDAARVDADPDPTETVVDSYADTINESGDWLESQTDPTGGVDAAGRAG</sequence>
<evidence type="ECO:0000313" key="3">
    <source>
        <dbReference type="Proteomes" id="UP001434337"/>
    </source>
</evidence>
<dbReference type="Proteomes" id="UP001434337">
    <property type="component" value="Chromosome"/>
</dbReference>
<evidence type="ECO:0000256" key="1">
    <source>
        <dbReference type="SAM" id="MobiDB-lite"/>
    </source>
</evidence>